<dbReference type="InterPro" id="IPR008523">
    <property type="entry name" value="DUF805"/>
</dbReference>
<evidence type="ECO:0000313" key="4">
    <source>
        <dbReference type="Proteomes" id="UP001501337"/>
    </source>
</evidence>
<keyword evidence="2" id="KW-0812">Transmembrane</keyword>
<reference evidence="4" key="1">
    <citation type="journal article" date="2019" name="Int. J. Syst. Evol. Microbiol.">
        <title>The Global Catalogue of Microorganisms (GCM) 10K type strain sequencing project: providing services to taxonomists for standard genome sequencing and annotation.</title>
        <authorList>
            <consortium name="The Broad Institute Genomics Platform"/>
            <consortium name="The Broad Institute Genome Sequencing Center for Infectious Disease"/>
            <person name="Wu L."/>
            <person name="Ma J."/>
        </authorList>
    </citation>
    <scope>NUCLEOTIDE SEQUENCE [LARGE SCALE GENOMIC DNA]</scope>
    <source>
        <strain evidence="4">JCM 17555</strain>
    </source>
</reference>
<evidence type="ECO:0000256" key="2">
    <source>
        <dbReference type="SAM" id="Phobius"/>
    </source>
</evidence>
<dbReference type="Pfam" id="PF05656">
    <property type="entry name" value="DUF805"/>
    <property type="match status" value="1"/>
</dbReference>
<protein>
    <submittedName>
        <fullName evidence="3">DUF805 domain-containing protein</fullName>
    </submittedName>
</protein>
<dbReference type="RefSeq" id="WP_344802671.1">
    <property type="nucleotide sequence ID" value="NZ_BAABBO010000001.1"/>
</dbReference>
<keyword evidence="2" id="KW-0472">Membrane</keyword>
<dbReference type="EMBL" id="BAABBO010000001">
    <property type="protein sequence ID" value="GAA3947649.1"/>
    <property type="molecule type" value="Genomic_DNA"/>
</dbReference>
<accession>A0ABP7NJQ5</accession>
<proteinExistence type="predicted"/>
<dbReference type="Proteomes" id="UP001501337">
    <property type="component" value="Unassembled WGS sequence"/>
</dbReference>
<dbReference type="PANTHER" id="PTHR34980">
    <property type="entry name" value="INNER MEMBRANE PROTEIN-RELATED-RELATED"/>
    <property type="match status" value="1"/>
</dbReference>
<evidence type="ECO:0000256" key="1">
    <source>
        <dbReference type="SAM" id="MobiDB-lite"/>
    </source>
</evidence>
<feature type="region of interest" description="Disordered" evidence="1">
    <location>
        <begin position="105"/>
        <end position="128"/>
    </location>
</feature>
<feature type="transmembrane region" description="Helical" evidence="2">
    <location>
        <begin position="49"/>
        <end position="67"/>
    </location>
</feature>
<feature type="transmembrane region" description="Helical" evidence="2">
    <location>
        <begin position="79"/>
        <end position="99"/>
    </location>
</feature>
<evidence type="ECO:0000313" key="3">
    <source>
        <dbReference type="EMBL" id="GAA3947649.1"/>
    </source>
</evidence>
<keyword evidence="4" id="KW-1185">Reference proteome</keyword>
<keyword evidence="2" id="KW-1133">Transmembrane helix</keyword>
<organism evidence="3 4">
    <name type="scientific">Allohahella marinimesophila</name>
    <dbReference type="NCBI Taxonomy" id="1054972"/>
    <lineage>
        <taxon>Bacteria</taxon>
        <taxon>Pseudomonadati</taxon>
        <taxon>Pseudomonadota</taxon>
        <taxon>Gammaproteobacteria</taxon>
        <taxon>Oceanospirillales</taxon>
        <taxon>Hahellaceae</taxon>
        <taxon>Allohahella</taxon>
    </lineage>
</organism>
<gene>
    <name evidence="3" type="ORF">GCM10022278_03570</name>
</gene>
<feature type="transmembrane region" description="Helical" evidence="2">
    <location>
        <begin position="23"/>
        <end position="43"/>
    </location>
</feature>
<name>A0ABP7NJQ5_9GAMM</name>
<dbReference type="PANTHER" id="PTHR34980:SF2">
    <property type="entry name" value="INNER MEMBRANE PROTEIN YHAH-RELATED"/>
    <property type="match status" value="1"/>
</dbReference>
<comment type="caution">
    <text evidence="3">The sequence shown here is derived from an EMBL/GenBank/DDBJ whole genome shotgun (WGS) entry which is preliminary data.</text>
</comment>
<sequence>MESFIEVYRKYAQFSGRARRREYWMWVLIYVLTLFLLIAVEKVLGIESILYFAFTALSFIPALAVGVRRLHDTGRSGWWMLLLLIPLVGSLVLLVLFVLDSQPGSNQFGPNPKLAQADEGDSSAASIS</sequence>